<dbReference type="Proteomes" id="UP000299102">
    <property type="component" value="Unassembled WGS sequence"/>
</dbReference>
<keyword evidence="1" id="KW-1133">Transmembrane helix</keyword>
<evidence type="ECO:0000256" key="1">
    <source>
        <dbReference type="SAM" id="Phobius"/>
    </source>
</evidence>
<gene>
    <name evidence="2" type="ORF">EVAR_3402_1</name>
</gene>
<protein>
    <submittedName>
        <fullName evidence="2">Uncharacterized protein</fullName>
    </submittedName>
</protein>
<name>A0A4C1SSG1_EUMVA</name>
<evidence type="ECO:0000313" key="2">
    <source>
        <dbReference type="EMBL" id="GBP05062.1"/>
    </source>
</evidence>
<feature type="transmembrane region" description="Helical" evidence="1">
    <location>
        <begin position="75"/>
        <end position="94"/>
    </location>
</feature>
<sequence length="160" mass="17461">MKQRYTGERLLSGGRPLIMELSLICPAIKTSIVAECAGAGRSGPACACDLSFLPVIRAVERHAASRGVTRPVRRAAVAVATRGLLFHSSMWFSLPLAAPPACTYNQFFHLVYRAITPLTMTLIAIAFSVVIPVRSRCVCLAFNSDRGNTLDCERHLESRK</sequence>
<reference evidence="2 3" key="1">
    <citation type="journal article" date="2019" name="Commun. Biol.">
        <title>The bagworm genome reveals a unique fibroin gene that provides high tensile strength.</title>
        <authorList>
            <person name="Kono N."/>
            <person name="Nakamura H."/>
            <person name="Ohtoshi R."/>
            <person name="Tomita M."/>
            <person name="Numata K."/>
            <person name="Arakawa K."/>
        </authorList>
    </citation>
    <scope>NUCLEOTIDE SEQUENCE [LARGE SCALE GENOMIC DNA]</scope>
</reference>
<keyword evidence="1" id="KW-0472">Membrane</keyword>
<evidence type="ECO:0000313" key="3">
    <source>
        <dbReference type="Proteomes" id="UP000299102"/>
    </source>
</evidence>
<keyword evidence="3" id="KW-1185">Reference proteome</keyword>
<proteinExistence type="predicted"/>
<dbReference type="EMBL" id="BGZK01000016">
    <property type="protein sequence ID" value="GBP05062.1"/>
    <property type="molecule type" value="Genomic_DNA"/>
</dbReference>
<accession>A0A4C1SSG1</accession>
<dbReference type="AlphaFoldDB" id="A0A4C1SSG1"/>
<comment type="caution">
    <text evidence="2">The sequence shown here is derived from an EMBL/GenBank/DDBJ whole genome shotgun (WGS) entry which is preliminary data.</text>
</comment>
<keyword evidence="1" id="KW-0812">Transmembrane</keyword>
<feature type="transmembrane region" description="Helical" evidence="1">
    <location>
        <begin position="114"/>
        <end position="133"/>
    </location>
</feature>
<organism evidence="2 3">
    <name type="scientific">Eumeta variegata</name>
    <name type="common">Bagworm moth</name>
    <name type="synonym">Eumeta japonica</name>
    <dbReference type="NCBI Taxonomy" id="151549"/>
    <lineage>
        <taxon>Eukaryota</taxon>
        <taxon>Metazoa</taxon>
        <taxon>Ecdysozoa</taxon>
        <taxon>Arthropoda</taxon>
        <taxon>Hexapoda</taxon>
        <taxon>Insecta</taxon>
        <taxon>Pterygota</taxon>
        <taxon>Neoptera</taxon>
        <taxon>Endopterygota</taxon>
        <taxon>Lepidoptera</taxon>
        <taxon>Glossata</taxon>
        <taxon>Ditrysia</taxon>
        <taxon>Tineoidea</taxon>
        <taxon>Psychidae</taxon>
        <taxon>Oiketicinae</taxon>
        <taxon>Eumeta</taxon>
    </lineage>
</organism>